<dbReference type="AlphaFoldDB" id="A0A6A6DB05"/>
<dbReference type="Proteomes" id="UP000800200">
    <property type="component" value="Unassembled WGS sequence"/>
</dbReference>
<sequence length="301" mass="33530">MAKLRPGQGGAYPNVLRVIKDGLQSASEQYAAVVRKEADAPQAALPLPDKVSSTTAGDDKDNENEAEYSVFLAELAEQAERYEEMAENMKHVARENRKLSLKERNLLSVAYKSVIGPVRASWRITKAIEAKEKSKGNTSQVTKKYRQKIEVELAKICTDILEVLDKDLIPSAHGAESKVFYYKMKADYHRYLAEFAIGDKGKESTGKSLEAYEKATIVAQTDLSPTHPTRLGLALNLSCFYHEILESPDQACRLAKQAFDDAIDELDTLSEEEYNDSTTILKLLRDNLTVWTSSEAETTAT</sequence>
<dbReference type="PRINTS" id="PR00305">
    <property type="entry name" value="1433ZETA"/>
</dbReference>
<dbReference type="SMART" id="SM00101">
    <property type="entry name" value="14_3_3"/>
    <property type="match status" value="1"/>
</dbReference>
<dbReference type="EMBL" id="ML994735">
    <property type="protein sequence ID" value="KAF2175379.1"/>
    <property type="molecule type" value="Genomic_DNA"/>
</dbReference>
<proteinExistence type="inferred from homology"/>
<gene>
    <name evidence="5" type="ORF">K469DRAFT_611038</name>
</gene>
<keyword evidence="6" id="KW-1185">Reference proteome</keyword>
<dbReference type="InterPro" id="IPR000308">
    <property type="entry name" value="14-3-3"/>
</dbReference>
<dbReference type="SUPFAM" id="SSF48445">
    <property type="entry name" value="14-3-3 protein"/>
    <property type="match status" value="1"/>
</dbReference>
<feature type="domain" description="14-3-3" evidence="4">
    <location>
        <begin position="66"/>
        <end position="300"/>
    </location>
</feature>
<evidence type="ECO:0000313" key="5">
    <source>
        <dbReference type="EMBL" id="KAF2175379.1"/>
    </source>
</evidence>
<dbReference type="Pfam" id="PF00244">
    <property type="entry name" value="14-3-3"/>
    <property type="match status" value="1"/>
</dbReference>
<dbReference type="InterPro" id="IPR036815">
    <property type="entry name" value="14-3-3_dom_sf"/>
</dbReference>
<organism evidence="5 6">
    <name type="scientific">Zopfia rhizophila CBS 207.26</name>
    <dbReference type="NCBI Taxonomy" id="1314779"/>
    <lineage>
        <taxon>Eukaryota</taxon>
        <taxon>Fungi</taxon>
        <taxon>Dikarya</taxon>
        <taxon>Ascomycota</taxon>
        <taxon>Pezizomycotina</taxon>
        <taxon>Dothideomycetes</taxon>
        <taxon>Dothideomycetes incertae sedis</taxon>
        <taxon>Zopfiaceae</taxon>
        <taxon>Zopfia</taxon>
    </lineage>
</organism>
<dbReference type="PANTHER" id="PTHR18860">
    <property type="entry name" value="14-3-3 PROTEIN"/>
    <property type="match status" value="1"/>
</dbReference>
<evidence type="ECO:0000259" key="4">
    <source>
        <dbReference type="SMART" id="SM00101"/>
    </source>
</evidence>
<dbReference type="Gene3D" id="1.20.190.20">
    <property type="entry name" value="14-3-3 domain"/>
    <property type="match status" value="1"/>
</dbReference>
<comment type="similarity">
    <text evidence="1">Belongs to the 14-3-3 family.</text>
</comment>
<evidence type="ECO:0000256" key="2">
    <source>
        <dbReference type="SAM" id="Coils"/>
    </source>
</evidence>
<dbReference type="InterPro" id="IPR023410">
    <property type="entry name" value="14-3-3_domain"/>
</dbReference>
<keyword evidence="2" id="KW-0175">Coiled coil</keyword>
<feature type="coiled-coil region" evidence="2">
    <location>
        <begin position="72"/>
        <end position="102"/>
    </location>
</feature>
<evidence type="ECO:0000256" key="1">
    <source>
        <dbReference type="ARBA" id="ARBA00006141"/>
    </source>
</evidence>
<accession>A0A6A6DB05</accession>
<evidence type="ECO:0000256" key="3">
    <source>
        <dbReference type="SAM" id="MobiDB-lite"/>
    </source>
</evidence>
<dbReference type="OrthoDB" id="10260625at2759"/>
<evidence type="ECO:0000313" key="6">
    <source>
        <dbReference type="Proteomes" id="UP000800200"/>
    </source>
</evidence>
<protein>
    <submittedName>
        <fullName evidence="5">14-3-3-domain-containing protein</fullName>
    </submittedName>
</protein>
<reference evidence="5" key="1">
    <citation type="journal article" date="2020" name="Stud. Mycol.">
        <title>101 Dothideomycetes genomes: a test case for predicting lifestyles and emergence of pathogens.</title>
        <authorList>
            <person name="Haridas S."/>
            <person name="Albert R."/>
            <person name="Binder M."/>
            <person name="Bloem J."/>
            <person name="Labutti K."/>
            <person name="Salamov A."/>
            <person name="Andreopoulos B."/>
            <person name="Baker S."/>
            <person name="Barry K."/>
            <person name="Bills G."/>
            <person name="Bluhm B."/>
            <person name="Cannon C."/>
            <person name="Castanera R."/>
            <person name="Culley D."/>
            <person name="Daum C."/>
            <person name="Ezra D."/>
            <person name="Gonzalez J."/>
            <person name="Henrissat B."/>
            <person name="Kuo A."/>
            <person name="Liang C."/>
            <person name="Lipzen A."/>
            <person name="Lutzoni F."/>
            <person name="Magnuson J."/>
            <person name="Mondo S."/>
            <person name="Nolan M."/>
            <person name="Ohm R."/>
            <person name="Pangilinan J."/>
            <person name="Park H.-J."/>
            <person name="Ramirez L."/>
            <person name="Alfaro M."/>
            <person name="Sun H."/>
            <person name="Tritt A."/>
            <person name="Yoshinaga Y."/>
            <person name="Zwiers L.-H."/>
            <person name="Turgeon B."/>
            <person name="Goodwin S."/>
            <person name="Spatafora J."/>
            <person name="Crous P."/>
            <person name="Grigoriev I."/>
        </authorList>
    </citation>
    <scope>NUCLEOTIDE SEQUENCE</scope>
    <source>
        <strain evidence="5">CBS 207.26</strain>
    </source>
</reference>
<name>A0A6A6DB05_9PEZI</name>
<feature type="region of interest" description="Disordered" evidence="3">
    <location>
        <begin position="44"/>
        <end position="63"/>
    </location>
</feature>